<dbReference type="AlphaFoldDB" id="A0A088E7C7"/>
<dbReference type="EMBL" id="CP012172">
    <property type="protein sequence ID" value="AKV75072.1"/>
    <property type="molecule type" value="Genomic_DNA"/>
</dbReference>
<dbReference type="PROSITE" id="PS00475">
    <property type="entry name" value="RIBOSOMAL_L15"/>
    <property type="match status" value="1"/>
</dbReference>
<dbReference type="NCBIfam" id="NF003079">
    <property type="entry name" value="PRK04005.1"/>
    <property type="match status" value="1"/>
</dbReference>
<dbReference type="OMA" id="SGVIIME"/>
<organism evidence="5 11">
    <name type="scientific">Metallosphaera sedula</name>
    <dbReference type="NCBI Taxonomy" id="43687"/>
    <lineage>
        <taxon>Archaea</taxon>
        <taxon>Thermoproteota</taxon>
        <taxon>Thermoprotei</taxon>
        <taxon>Sulfolobales</taxon>
        <taxon>Sulfolobaceae</taxon>
        <taxon>Metallosphaera</taxon>
    </lineage>
</organism>
<dbReference type="PATRIC" id="fig|43687.5.peg.2301"/>
<dbReference type="InterPro" id="IPR021131">
    <property type="entry name" value="Ribosomal_uL15/eL18"/>
</dbReference>
<dbReference type="Proteomes" id="UP000061362">
    <property type="component" value="Chromosome"/>
</dbReference>
<dbReference type="EMBL" id="CP008822">
    <property type="protein sequence ID" value="AIM28266.1"/>
    <property type="molecule type" value="Genomic_DNA"/>
</dbReference>
<keyword evidence="1 3" id="KW-0689">Ribosomal protein</keyword>
<name>A0A088E7C7_9CREN</name>
<proteinExistence type="inferred from homology"/>
<gene>
    <name evidence="3" type="primary">rpl18e</name>
    <name evidence="5" type="ORF">HA72_2144</name>
    <name evidence="6" type="ORF">MsedA_2195</name>
    <name evidence="7" type="ORF">MsedB_2197</name>
    <name evidence="8" type="ORF">MsedC_2195</name>
    <name evidence="9" type="ORF">MsedD_2196</name>
    <name evidence="10" type="ORF">MsedE_2198</name>
</gene>
<dbReference type="InterPro" id="IPR001196">
    <property type="entry name" value="Ribosomal_uL15_CS"/>
</dbReference>
<dbReference type="GO" id="GO:0005840">
    <property type="term" value="C:ribosome"/>
    <property type="evidence" value="ECO:0007669"/>
    <property type="project" value="UniProtKB-KW"/>
</dbReference>
<dbReference type="Proteomes" id="UP000029084">
    <property type="component" value="Chromosome"/>
</dbReference>
<dbReference type="HAMAP" id="MF_00329">
    <property type="entry name" value="Ribosomal_eL18"/>
    <property type="match status" value="1"/>
</dbReference>
<dbReference type="InterPro" id="IPR036227">
    <property type="entry name" value="Ribosomal_uL15/eL18_sf"/>
</dbReference>
<dbReference type="Gene3D" id="3.100.10.10">
    <property type="match status" value="1"/>
</dbReference>
<evidence type="ECO:0000313" key="5">
    <source>
        <dbReference type="EMBL" id="AIM28266.1"/>
    </source>
</evidence>
<evidence type="ECO:0000259" key="4">
    <source>
        <dbReference type="Pfam" id="PF00828"/>
    </source>
</evidence>
<evidence type="ECO:0000313" key="14">
    <source>
        <dbReference type="Proteomes" id="UP000062398"/>
    </source>
</evidence>
<dbReference type="SUPFAM" id="SSF52080">
    <property type="entry name" value="Ribosomal proteins L15p and L18e"/>
    <property type="match status" value="1"/>
</dbReference>
<dbReference type="EMBL" id="CP012173">
    <property type="protein sequence ID" value="AKV77311.1"/>
    <property type="molecule type" value="Genomic_DNA"/>
</dbReference>
<dbReference type="OrthoDB" id="11309at2157"/>
<evidence type="ECO:0000256" key="2">
    <source>
        <dbReference type="ARBA" id="ARBA00023274"/>
    </source>
</evidence>
<dbReference type="GeneID" id="97612743"/>
<dbReference type="Proteomes" id="UP000062475">
    <property type="component" value="Chromosome"/>
</dbReference>
<evidence type="ECO:0000256" key="3">
    <source>
        <dbReference type="HAMAP-Rule" id="MF_00329"/>
    </source>
</evidence>
<evidence type="ECO:0000313" key="12">
    <source>
        <dbReference type="Proteomes" id="UP000056255"/>
    </source>
</evidence>
<dbReference type="RefSeq" id="WP_012022070.1">
    <property type="nucleotide sequence ID" value="NZ_AP019770.1"/>
</dbReference>
<evidence type="ECO:0000313" key="6">
    <source>
        <dbReference type="EMBL" id="AKV75072.1"/>
    </source>
</evidence>
<feature type="domain" description="Large ribosomal subunit protein uL15/eL18" evidence="4">
    <location>
        <begin position="42"/>
        <end position="96"/>
    </location>
</feature>
<dbReference type="Proteomes" id="UP000056255">
    <property type="component" value="Chromosome"/>
</dbReference>
<evidence type="ECO:0000256" key="1">
    <source>
        <dbReference type="ARBA" id="ARBA00022980"/>
    </source>
</evidence>
<dbReference type="InterPro" id="IPR022947">
    <property type="entry name" value="Ribosomal_eL18_arc"/>
</dbReference>
<accession>A0A088E7C7</accession>
<protein>
    <recommendedName>
        <fullName evidence="3">Large ribosomal subunit protein eL18</fullName>
    </recommendedName>
</protein>
<dbReference type="GO" id="GO:0003735">
    <property type="term" value="F:structural constituent of ribosome"/>
    <property type="evidence" value="ECO:0007669"/>
    <property type="project" value="InterPro"/>
</dbReference>
<evidence type="ECO:0000313" key="11">
    <source>
        <dbReference type="Proteomes" id="UP000029084"/>
    </source>
</evidence>
<dbReference type="Proteomes" id="UP000068832">
    <property type="component" value="Chromosome"/>
</dbReference>
<dbReference type="EMBL" id="CP012174">
    <property type="protein sequence ID" value="AKV79561.1"/>
    <property type="molecule type" value="Genomic_DNA"/>
</dbReference>
<dbReference type="EMBL" id="CP012175">
    <property type="protein sequence ID" value="AKV81806.1"/>
    <property type="molecule type" value="Genomic_DNA"/>
</dbReference>
<dbReference type="Proteomes" id="UP000062398">
    <property type="component" value="Chromosome"/>
</dbReference>
<reference evidence="13 14" key="2">
    <citation type="journal article" date="2015" name="Genome Announc.">
        <title>Complete Genome Sequences of Evolved Arsenate-Resistant Metallosphaera sedula Strains.</title>
        <authorList>
            <person name="Ai C."/>
            <person name="McCarthy S."/>
            <person name="Schackwitz W."/>
            <person name="Martin J."/>
            <person name="Lipzen A."/>
            <person name="Blum P."/>
        </authorList>
    </citation>
    <scope>NUCLEOTIDE SEQUENCE [LARGE SCALE GENOMIC DNA]</scope>
    <source>
        <strain evidence="8 14">ARS120-1</strain>
        <strain evidence="9 13">ARS120-2</strain>
        <strain evidence="6 16">ARS50-1</strain>
        <strain evidence="7 15">ARS50-2</strain>
    </source>
</reference>
<evidence type="ECO:0000313" key="9">
    <source>
        <dbReference type="EMBL" id="AKV81806.1"/>
    </source>
</evidence>
<dbReference type="EMBL" id="CP012176">
    <property type="protein sequence ID" value="AKV84040.1"/>
    <property type="molecule type" value="Genomic_DNA"/>
</dbReference>
<sequence length="117" mass="12983">MKRTGSTNIEKRKLIQFLNKQDKPLWEAVAKELDVPSRKVRTINLYKIDKYTKEGDIVVVPGKVLGVGNISHKVTVFALDFSKSALNKIRSAGGKALPLSQGVEEIKGKVNVRLMHG</sequence>
<reference evidence="10 12" key="3">
    <citation type="submission" date="2015-07" db="EMBL/GenBank/DDBJ databases">
        <title>Physiological, transcriptional responses and genome re-sequencing of acid resistant extremely thermoacidophilic Metallosphaera sedula SARC-M1.</title>
        <authorList>
            <person name="Ai C."/>
            <person name="McCarthy S."/>
            <person name="Eckrich V."/>
            <person name="Rudrappa D."/>
            <person name="Qiu G."/>
            <person name="Blum P."/>
        </authorList>
    </citation>
    <scope>NUCLEOTIDE SEQUENCE [LARGE SCALE GENOMIC DNA]</scope>
    <source>
        <strain evidence="10 12">SARC-M1</strain>
    </source>
</reference>
<dbReference type="SMR" id="A0A088E7C7"/>
<dbReference type="GO" id="GO:0006412">
    <property type="term" value="P:translation"/>
    <property type="evidence" value="ECO:0007669"/>
    <property type="project" value="UniProtKB-UniRule"/>
</dbReference>
<evidence type="ECO:0000313" key="16">
    <source>
        <dbReference type="Proteomes" id="UP000068832"/>
    </source>
</evidence>
<evidence type="ECO:0000313" key="10">
    <source>
        <dbReference type="EMBL" id="AKV84040.1"/>
    </source>
</evidence>
<dbReference type="Pfam" id="PF00828">
    <property type="entry name" value="Ribosomal_L27A"/>
    <property type="match status" value="1"/>
</dbReference>
<reference evidence="5 11" key="1">
    <citation type="journal article" date="2014" name="J. Bacteriol.">
        <title>Role of an Archaeal PitA Transporter in the Copper and Arsenic Resistance of Metallosphaera sedula, an Extreme Thermoacidophile.</title>
        <authorList>
            <person name="McCarthy S."/>
            <person name="Ai C."/>
            <person name="Wheaton G."/>
            <person name="Tevatia R."/>
            <person name="Eckrich V."/>
            <person name="Kelly R."/>
            <person name="Blum P."/>
        </authorList>
    </citation>
    <scope>NUCLEOTIDE SEQUENCE [LARGE SCALE GENOMIC DNA]</scope>
    <source>
        <strain evidence="5 11">CuR1</strain>
    </source>
</reference>
<evidence type="ECO:0000313" key="13">
    <source>
        <dbReference type="Proteomes" id="UP000061362"/>
    </source>
</evidence>
<dbReference type="GO" id="GO:1990904">
    <property type="term" value="C:ribonucleoprotein complex"/>
    <property type="evidence" value="ECO:0007669"/>
    <property type="project" value="UniProtKB-KW"/>
</dbReference>
<keyword evidence="2 3" id="KW-0687">Ribonucleoprotein</keyword>
<evidence type="ECO:0000313" key="15">
    <source>
        <dbReference type="Proteomes" id="UP000062475"/>
    </source>
</evidence>
<evidence type="ECO:0000313" key="7">
    <source>
        <dbReference type="EMBL" id="AKV77311.1"/>
    </source>
</evidence>
<evidence type="ECO:0000313" key="8">
    <source>
        <dbReference type="EMBL" id="AKV79561.1"/>
    </source>
</evidence>
<comment type="similarity">
    <text evidence="3">Belongs to the eukaryotic ribosomal protein eL18 family.</text>
</comment>